<protein>
    <submittedName>
        <fullName evidence="2">Uncharacterized protein</fullName>
    </submittedName>
</protein>
<accession>A0A3N2BLG8</accession>
<reference evidence="2 3" key="1">
    <citation type="submission" date="2018-11" db="EMBL/GenBank/DDBJ databases">
        <title>Sequencing the genomes of 1000 actinobacteria strains.</title>
        <authorList>
            <person name="Klenk H.-P."/>
        </authorList>
    </citation>
    <scope>NUCLEOTIDE SEQUENCE [LARGE SCALE GENOMIC DNA]</scope>
    <source>
        <strain evidence="2 3">DSM 14012</strain>
    </source>
</reference>
<name>A0A3N2BLG8_9MICO</name>
<gene>
    <name evidence="2" type="ORF">EDD42_4052</name>
</gene>
<evidence type="ECO:0000256" key="1">
    <source>
        <dbReference type="SAM" id="Phobius"/>
    </source>
</evidence>
<dbReference type="EMBL" id="RKHL01000002">
    <property type="protein sequence ID" value="ROR76099.1"/>
    <property type="molecule type" value="Genomic_DNA"/>
</dbReference>
<organism evidence="2 3">
    <name type="scientific">Plantibacter flavus</name>
    <dbReference type="NCBI Taxonomy" id="150123"/>
    <lineage>
        <taxon>Bacteria</taxon>
        <taxon>Bacillati</taxon>
        <taxon>Actinomycetota</taxon>
        <taxon>Actinomycetes</taxon>
        <taxon>Micrococcales</taxon>
        <taxon>Microbacteriaceae</taxon>
        <taxon>Plantibacter</taxon>
    </lineage>
</organism>
<comment type="caution">
    <text evidence="2">The sequence shown here is derived from an EMBL/GenBank/DDBJ whole genome shotgun (WGS) entry which is preliminary data.</text>
</comment>
<keyword evidence="1" id="KW-0472">Membrane</keyword>
<keyword evidence="1" id="KW-1133">Transmembrane helix</keyword>
<sequence length="89" mass="9869">MFNLSPMYSWILLILLAVAVIGLVVLLARFEQVKSQREARARAAAAVAAAPLATVTELRPARGTRHLTLVPDLPESKREELYDWRVSGL</sequence>
<dbReference type="Proteomes" id="UP000266915">
    <property type="component" value="Unassembled WGS sequence"/>
</dbReference>
<keyword evidence="1" id="KW-0812">Transmembrane</keyword>
<proteinExistence type="predicted"/>
<dbReference type="RefSeq" id="WP_085514122.1">
    <property type="nucleotide sequence ID" value="NZ_FXAP01000007.1"/>
</dbReference>
<keyword evidence="3" id="KW-1185">Reference proteome</keyword>
<feature type="transmembrane region" description="Helical" evidence="1">
    <location>
        <begin position="6"/>
        <end position="28"/>
    </location>
</feature>
<dbReference type="AlphaFoldDB" id="A0A3N2BLG8"/>
<evidence type="ECO:0000313" key="3">
    <source>
        <dbReference type="Proteomes" id="UP000266915"/>
    </source>
</evidence>
<evidence type="ECO:0000313" key="2">
    <source>
        <dbReference type="EMBL" id="ROR76099.1"/>
    </source>
</evidence>